<proteinExistence type="predicted"/>
<dbReference type="OrthoDB" id="4756206at2759"/>
<keyword evidence="2" id="KW-1185">Reference proteome</keyword>
<dbReference type="Proteomes" id="UP000019487">
    <property type="component" value="Unassembled WGS sequence"/>
</dbReference>
<accession>W9CS75</accession>
<organism evidence="1 2">
    <name type="scientific">Sclerotinia borealis (strain F-4128)</name>
    <dbReference type="NCBI Taxonomy" id="1432307"/>
    <lineage>
        <taxon>Eukaryota</taxon>
        <taxon>Fungi</taxon>
        <taxon>Dikarya</taxon>
        <taxon>Ascomycota</taxon>
        <taxon>Pezizomycotina</taxon>
        <taxon>Leotiomycetes</taxon>
        <taxon>Helotiales</taxon>
        <taxon>Sclerotiniaceae</taxon>
        <taxon>Sclerotinia</taxon>
    </lineage>
</organism>
<name>W9CS75_SCLBF</name>
<evidence type="ECO:0000313" key="2">
    <source>
        <dbReference type="Proteomes" id="UP000019487"/>
    </source>
</evidence>
<reference evidence="1 2" key="1">
    <citation type="journal article" date="2014" name="Genome Announc.">
        <title>Draft genome sequence of Sclerotinia borealis, a psychrophilic plant pathogenic fungus.</title>
        <authorList>
            <person name="Mardanov A.V."/>
            <person name="Beletsky A.V."/>
            <person name="Kadnikov V.V."/>
            <person name="Ignatov A.N."/>
            <person name="Ravin N.V."/>
        </authorList>
    </citation>
    <scope>NUCLEOTIDE SEQUENCE [LARGE SCALE GENOMIC DNA]</scope>
    <source>
        <strain evidence="2">F-4157</strain>
    </source>
</reference>
<protein>
    <submittedName>
        <fullName evidence="1">Uncharacterized protein</fullName>
    </submittedName>
</protein>
<comment type="caution">
    <text evidence="1">The sequence shown here is derived from an EMBL/GenBank/DDBJ whole genome shotgun (WGS) entry which is preliminary data.</text>
</comment>
<gene>
    <name evidence="1" type="ORF">SBOR_2118</name>
</gene>
<dbReference type="EMBL" id="AYSA01000085">
    <property type="protein sequence ID" value="ESZ97429.1"/>
    <property type="molecule type" value="Genomic_DNA"/>
</dbReference>
<dbReference type="HOGENOM" id="CLU_1428771_0_0_1"/>
<evidence type="ECO:0000313" key="1">
    <source>
        <dbReference type="EMBL" id="ESZ97429.1"/>
    </source>
</evidence>
<dbReference type="AlphaFoldDB" id="W9CS75"/>
<sequence>MPALAGIGFGVDIAGEECRVFLRCFEMIRKGVRGRYRWRDEWLHRIDPHSDEKKVRYGGGDHEILVGYGVSIPKDVVGGERQMELILREFGVDCVGNEYQCRKNGDLEREVGYGGIDHEGEVKYGVSAPKDVAGNEHQMDLVLREVSTVKKLVRGEIIPIEIAGDESPRKGLYREEVRCGGKVPARHRWR</sequence>